<evidence type="ECO:0000313" key="10">
    <source>
        <dbReference type="Proteomes" id="UP001359559"/>
    </source>
</evidence>
<evidence type="ECO:0000313" key="9">
    <source>
        <dbReference type="EMBL" id="KAK7265855.1"/>
    </source>
</evidence>
<keyword evidence="7" id="KW-0408">Iron</keyword>
<keyword evidence="4" id="KW-0479">Metal-binding</keyword>
<evidence type="ECO:0000256" key="2">
    <source>
        <dbReference type="ARBA" id="ARBA00010617"/>
    </source>
</evidence>
<dbReference type="SUPFAM" id="SSF48264">
    <property type="entry name" value="Cytochrome P450"/>
    <property type="match status" value="1"/>
</dbReference>
<proteinExistence type="inferred from homology"/>
<dbReference type="PANTHER" id="PTHR47944">
    <property type="entry name" value="CYTOCHROME P450 98A9"/>
    <property type="match status" value="1"/>
</dbReference>
<evidence type="ECO:0000256" key="5">
    <source>
        <dbReference type="ARBA" id="ARBA00022857"/>
    </source>
</evidence>
<dbReference type="InterPro" id="IPR002401">
    <property type="entry name" value="Cyt_P450_E_grp-I"/>
</dbReference>
<dbReference type="GO" id="GO:0004497">
    <property type="term" value="F:monooxygenase activity"/>
    <property type="evidence" value="ECO:0007669"/>
    <property type="project" value="UniProtKB-KW"/>
</dbReference>
<evidence type="ECO:0000256" key="7">
    <source>
        <dbReference type="ARBA" id="ARBA00023004"/>
    </source>
</evidence>
<dbReference type="PRINTS" id="PR00463">
    <property type="entry name" value="EP450I"/>
</dbReference>
<dbReference type="InterPro" id="IPR036396">
    <property type="entry name" value="Cyt_P450_sf"/>
</dbReference>
<dbReference type="AlphaFoldDB" id="A0AAN9I6V4"/>
<protein>
    <recommendedName>
        <fullName evidence="11">Flavonoid 3'-hydroxylase</fullName>
    </recommendedName>
</protein>
<comment type="cofactor">
    <cofactor evidence="1">
        <name>heme</name>
        <dbReference type="ChEBI" id="CHEBI:30413"/>
    </cofactor>
</comment>
<evidence type="ECO:0000256" key="1">
    <source>
        <dbReference type="ARBA" id="ARBA00001971"/>
    </source>
</evidence>
<keyword evidence="6" id="KW-0560">Oxidoreductase</keyword>
<evidence type="ECO:0000256" key="4">
    <source>
        <dbReference type="ARBA" id="ARBA00022723"/>
    </source>
</evidence>
<comment type="similarity">
    <text evidence="2">Belongs to the cytochrome P450 family.</text>
</comment>
<dbReference type="Gene3D" id="1.10.630.10">
    <property type="entry name" value="Cytochrome P450"/>
    <property type="match status" value="1"/>
</dbReference>
<keyword evidence="3" id="KW-0349">Heme</keyword>
<comment type="caution">
    <text evidence="9">The sequence shown here is derived from an EMBL/GenBank/DDBJ whole genome shotgun (WGS) entry which is preliminary data.</text>
</comment>
<dbReference type="GO" id="GO:0020037">
    <property type="term" value="F:heme binding"/>
    <property type="evidence" value="ECO:0007669"/>
    <property type="project" value="InterPro"/>
</dbReference>
<accession>A0AAN9I6V4</accession>
<gene>
    <name evidence="9" type="ORF">RJT34_33479</name>
</gene>
<keyword evidence="10" id="KW-1185">Reference proteome</keyword>
<dbReference type="EMBL" id="JAYKXN010000008">
    <property type="protein sequence ID" value="KAK7265855.1"/>
    <property type="molecule type" value="Genomic_DNA"/>
</dbReference>
<reference evidence="9 10" key="1">
    <citation type="submission" date="2024-01" db="EMBL/GenBank/DDBJ databases">
        <title>The genomes of 5 underutilized Papilionoideae crops provide insights into root nodulation and disease resistance.</title>
        <authorList>
            <person name="Yuan L."/>
        </authorList>
    </citation>
    <scope>NUCLEOTIDE SEQUENCE [LARGE SCALE GENOMIC DNA]</scope>
    <source>
        <strain evidence="9">LY-2023</strain>
        <tissue evidence="9">Leaf</tissue>
    </source>
</reference>
<dbReference type="PANTHER" id="PTHR47944:SF18">
    <property type="entry name" value="FLAVONOID 3'-MONOOXYGENASE"/>
    <property type="match status" value="1"/>
</dbReference>
<evidence type="ECO:0008006" key="11">
    <source>
        <dbReference type="Google" id="ProtNLM"/>
    </source>
</evidence>
<dbReference type="InterPro" id="IPR001128">
    <property type="entry name" value="Cyt_P450"/>
</dbReference>
<evidence type="ECO:0000256" key="6">
    <source>
        <dbReference type="ARBA" id="ARBA00023002"/>
    </source>
</evidence>
<organism evidence="9 10">
    <name type="scientific">Clitoria ternatea</name>
    <name type="common">Butterfly pea</name>
    <dbReference type="NCBI Taxonomy" id="43366"/>
    <lineage>
        <taxon>Eukaryota</taxon>
        <taxon>Viridiplantae</taxon>
        <taxon>Streptophyta</taxon>
        <taxon>Embryophyta</taxon>
        <taxon>Tracheophyta</taxon>
        <taxon>Spermatophyta</taxon>
        <taxon>Magnoliopsida</taxon>
        <taxon>eudicotyledons</taxon>
        <taxon>Gunneridae</taxon>
        <taxon>Pentapetalae</taxon>
        <taxon>rosids</taxon>
        <taxon>fabids</taxon>
        <taxon>Fabales</taxon>
        <taxon>Fabaceae</taxon>
        <taxon>Papilionoideae</taxon>
        <taxon>50 kb inversion clade</taxon>
        <taxon>NPAAA clade</taxon>
        <taxon>indigoferoid/millettioid clade</taxon>
        <taxon>Phaseoleae</taxon>
        <taxon>Clitoria</taxon>
    </lineage>
</organism>
<dbReference type="GO" id="GO:0016705">
    <property type="term" value="F:oxidoreductase activity, acting on paired donors, with incorporation or reduction of molecular oxygen"/>
    <property type="evidence" value="ECO:0007669"/>
    <property type="project" value="InterPro"/>
</dbReference>
<name>A0AAN9I6V4_CLITE</name>
<evidence type="ECO:0000256" key="3">
    <source>
        <dbReference type="ARBA" id="ARBA00022617"/>
    </source>
</evidence>
<dbReference type="Pfam" id="PF00067">
    <property type="entry name" value="p450"/>
    <property type="match status" value="1"/>
</dbReference>
<dbReference type="Proteomes" id="UP001359559">
    <property type="component" value="Unassembled WGS sequence"/>
</dbReference>
<keyword evidence="8" id="KW-0503">Monooxygenase</keyword>
<sequence>MSPWVIGFATLLALIIVYKLFKHVTGPSLPLPPGPKPWPIVGNIPHMGPVPHRALAGLARNHGPLMYLRMGLVDVVVASSATVAEQFLKVHDENFSSRPISSVGKYMSYNCQDFAFAPYGPRWRFFRKTCSVHMFSGKALHDFRHVRQEEVGKMIHSLASSSSKAVNLGQMLNVCTTNSLARVMIGRRVFNDNNGTYDPMADEFKSMVLDLMEMLGVFNLADFFPLLEGLDLQGVKAKVKKLLNRFDAFLTQIVEEHKIFKTEKHQDLLSTLLSLKEAPEDEHKLTDKGIKALLMLENGLDPKMLNMDEAARFTLQKAIPLCAHPRPRLSTHVYSSSLL</sequence>
<keyword evidence="5" id="KW-0521">NADP</keyword>
<evidence type="ECO:0000256" key="8">
    <source>
        <dbReference type="ARBA" id="ARBA00023033"/>
    </source>
</evidence>
<dbReference type="GO" id="GO:0005506">
    <property type="term" value="F:iron ion binding"/>
    <property type="evidence" value="ECO:0007669"/>
    <property type="project" value="InterPro"/>
</dbReference>